<dbReference type="PANTHER" id="PTHR36174">
    <property type="entry name" value="LIPID II:GLYCINE GLYCYLTRANSFERASE"/>
    <property type="match status" value="1"/>
</dbReference>
<protein>
    <submittedName>
        <fullName evidence="2">GNAT family N-acetyltransferase</fullName>
    </submittedName>
</protein>
<sequence length="262" mass="28412">MQDPAFAAALRLCGQAPVQLSGGLTVLQRRVAGVPLAMLPRAIPPPDLARQLKEVGLHRRPLILSPERPCPLPFALRLSGSRVRAVLTLDEDAAALRARLHPKWRNQLGAAEGRSVRVIRTRLPADPDSPVLATETAQSRARGYANWPVALTAAFAAVAPRQTHLFQAIANGDVVAHMLFLTHGSGATYHIGHITPRGKAVCAHNLILWEAARHLARLGCCHLDLGILDDSTPDLNRFKLRTGARQQKTGGTHLIWRLLAAL</sequence>
<dbReference type="EMBL" id="JAABNT010000001">
    <property type="protein sequence ID" value="NEK20892.1"/>
    <property type="molecule type" value="Genomic_DNA"/>
</dbReference>
<organism evidence="2 3">
    <name type="scientific">Sulfitobacter sediminilitoris</name>
    <dbReference type="NCBI Taxonomy" id="2698830"/>
    <lineage>
        <taxon>Bacteria</taxon>
        <taxon>Pseudomonadati</taxon>
        <taxon>Pseudomonadota</taxon>
        <taxon>Alphaproteobacteria</taxon>
        <taxon>Rhodobacterales</taxon>
        <taxon>Roseobacteraceae</taxon>
        <taxon>Sulfitobacter</taxon>
    </lineage>
</organism>
<gene>
    <name evidence="2" type="ORF">GV827_00555</name>
</gene>
<dbReference type="InterPro" id="IPR016181">
    <property type="entry name" value="Acyl_CoA_acyltransferase"/>
</dbReference>
<comment type="caution">
    <text evidence="2">The sequence shown here is derived from an EMBL/GenBank/DDBJ whole genome shotgun (WGS) entry which is preliminary data.</text>
</comment>
<dbReference type="Gene3D" id="3.40.630.30">
    <property type="match status" value="1"/>
</dbReference>
<dbReference type="SUPFAM" id="SSF55729">
    <property type="entry name" value="Acyl-CoA N-acyltransferases (Nat)"/>
    <property type="match status" value="1"/>
</dbReference>
<evidence type="ECO:0000313" key="3">
    <source>
        <dbReference type="Proteomes" id="UP000468591"/>
    </source>
</evidence>
<dbReference type="Proteomes" id="UP000468591">
    <property type="component" value="Unassembled WGS sequence"/>
</dbReference>
<dbReference type="InterPro" id="IPR038740">
    <property type="entry name" value="BioF2-like_GNAT_dom"/>
</dbReference>
<dbReference type="AlphaFoldDB" id="A0A6P0C421"/>
<dbReference type="InterPro" id="IPR050644">
    <property type="entry name" value="PG_Glycine_Bridge_Synth"/>
</dbReference>
<proteinExistence type="predicted"/>
<keyword evidence="2" id="KW-0808">Transferase</keyword>
<evidence type="ECO:0000259" key="1">
    <source>
        <dbReference type="Pfam" id="PF13480"/>
    </source>
</evidence>
<dbReference type="GO" id="GO:0016740">
    <property type="term" value="F:transferase activity"/>
    <property type="evidence" value="ECO:0007669"/>
    <property type="project" value="UniProtKB-KW"/>
</dbReference>
<feature type="domain" description="BioF2-like acetyltransferase" evidence="1">
    <location>
        <begin position="132"/>
        <end position="229"/>
    </location>
</feature>
<evidence type="ECO:0000313" key="2">
    <source>
        <dbReference type="EMBL" id="NEK20892.1"/>
    </source>
</evidence>
<name>A0A6P0C421_9RHOB</name>
<keyword evidence="3" id="KW-1185">Reference proteome</keyword>
<accession>A0A6P0C421</accession>
<reference evidence="2 3" key="1">
    <citation type="submission" date="2020-01" db="EMBL/GenBank/DDBJ databases">
        <title>Sulfitobacter sediminilitoris sp. nov., isolated from a tidal flat.</title>
        <authorList>
            <person name="Park S."/>
            <person name="Yoon J.-H."/>
        </authorList>
    </citation>
    <scope>NUCLEOTIDE SEQUENCE [LARGE SCALE GENOMIC DNA]</scope>
    <source>
        <strain evidence="2 3">JBTF-M27</strain>
    </source>
</reference>
<dbReference type="PANTHER" id="PTHR36174:SF1">
    <property type="entry name" value="LIPID II:GLYCINE GLYCYLTRANSFERASE"/>
    <property type="match status" value="1"/>
</dbReference>
<dbReference type="Pfam" id="PF13480">
    <property type="entry name" value="Acetyltransf_6"/>
    <property type="match status" value="1"/>
</dbReference>